<sequence>MVCKTVTLKKLLNSCPLMGKISELFKKSQSCSNIKKRNFQIFFRFRSIKNDINFINFESVKLFKCKVFFTT</sequence>
<proteinExistence type="predicted"/>
<protein>
    <submittedName>
        <fullName evidence="1">Uncharacterized protein</fullName>
    </submittedName>
</protein>
<organism evidence="1">
    <name type="scientific">Amorphochlora amoebiformis</name>
    <dbReference type="NCBI Taxonomy" id="1561963"/>
    <lineage>
        <taxon>Eukaryota</taxon>
        <taxon>Sar</taxon>
        <taxon>Rhizaria</taxon>
        <taxon>Cercozoa</taxon>
        <taxon>Chlorarachniophyceae</taxon>
        <taxon>Amorphochlora</taxon>
    </lineage>
</organism>
<name>A0A0H5BKI5_9EUKA</name>
<dbReference type="AlphaFoldDB" id="A0A0H5BKI5"/>
<keyword evidence="1" id="KW-0542">Nucleomorph</keyword>
<reference evidence="1" key="1">
    <citation type="journal article" date="2015" name="Genome Biol. Evol.">
        <title>Nucleomorph Genome Sequences of Two Chlorarachniophytes, Amorphochlora amoebiformis and Lotharella vacuolata.</title>
        <authorList>
            <person name="Suzuki S."/>
            <person name="Shirato S."/>
            <person name="Hirakawa Y."/>
            <person name="Ishida K."/>
        </authorList>
    </citation>
    <scope>NUCLEOTIDE SEQUENCE</scope>
    <source>
        <strain evidence="1">CCMP2058</strain>
    </source>
</reference>
<accession>A0A0H5BKI5</accession>
<geneLocation type="nucleomorph" evidence="1"/>
<evidence type="ECO:0000313" key="1">
    <source>
        <dbReference type="EMBL" id="BAS01770.1"/>
    </source>
</evidence>
<dbReference type="EMBL" id="AB996602">
    <property type="protein sequence ID" value="BAS01770.1"/>
    <property type="molecule type" value="Genomic_DNA"/>
</dbReference>